<evidence type="ECO:0000313" key="3">
    <source>
        <dbReference type="EMBL" id="WJW69700.1"/>
    </source>
</evidence>
<reference evidence="3" key="2">
    <citation type="journal article" date="2024" name="Nature">
        <title>Anoxygenic phototroph of the Chloroflexota uses a type I reaction centre.</title>
        <authorList>
            <person name="Tsuji J.M."/>
            <person name="Shaw N.A."/>
            <person name="Nagashima S."/>
            <person name="Venkiteswaran J.J."/>
            <person name="Schiff S.L."/>
            <person name="Watanabe T."/>
            <person name="Fukui M."/>
            <person name="Hanada S."/>
            <person name="Tank M."/>
            <person name="Neufeld J.D."/>
        </authorList>
    </citation>
    <scope>NUCLEOTIDE SEQUENCE</scope>
    <source>
        <strain evidence="3">L227-S17</strain>
    </source>
</reference>
<reference evidence="2 4" key="1">
    <citation type="submission" date="2020-06" db="EMBL/GenBank/DDBJ databases">
        <title>Anoxygenic phototrophic Chloroflexota member uses a Type I reaction center.</title>
        <authorList>
            <person name="Tsuji J.M."/>
            <person name="Shaw N.A."/>
            <person name="Nagashima S."/>
            <person name="Venkiteswaran J."/>
            <person name="Schiff S.L."/>
            <person name="Hanada S."/>
            <person name="Tank M."/>
            <person name="Neufeld J.D."/>
        </authorList>
    </citation>
    <scope>NUCLEOTIDE SEQUENCE [LARGE SCALE GENOMIC DNA]</scope>
    <source>
        <strain evidence="2">L227-S17</strain>
    </source>
</reference>
<name>A0A8T7M6P9_9CHLR</name>
<keyword evidence="5" id="KW-1185">Reference proteome</keyword>
<evidence type="ECO:0000313" key="5">
    <source>
        <dbReference type="Proteomes" id="UP001431572"/>
    </source>
</evidence>
<evidence type="ECO:0000313" key="2">
    <source>
        <dbReference type="EMBL" id="NWJ47795.1"/>
    </source>
</evidence>
<dbReference type="EMBL" id="JACATZ010000003">
    <property type="protein sequence ID" value="NWJ47795.1"/>
    <property type="molecule type" value="Genomic_DNA"/>
</dbReference>
<keyword evidence="2" id="KW-0675">Receptor</keyword>
<gene>
    <name evidence="2" type="ORF">HXX08_18230</name>
    <name evidence="3" type="ORF">OZ401_003328</name>
</gene>
<dbReference type="PROSITE" id="PS50104">
    <property type="entry name" value="TIR"/>
    <property type="match status" value="1"/>
</dbReference>
<feature type="domain" description="TIR" evidence="1">
    <location>
        <begin position="251"/>
        <end position="385"/>
    </location>
</feature>
<dbReference type="EMBL" id="CP128400">
    <property type="protein sequence ID" value="WJW69700.1"/>
    <property type="molecule type" value="Genomic_DNA"/>
</dbReference>
<dbReference type="RefSeq" id="WP_341471573.1">
    <property type="nucleotide sequence ID" value="NZ_CP128400.1"/>
</dbReference>
<protein>
    <submittedName>
        <fullName evidence="2">Toll/interleukin-1 receptor domain-containing protein</fullName>
    </submittedName>
</protein>
<evidence type="ECO:0000313" key="4">
    <source>
        <dbReference type="Proteomes" id="UP000521676"/>
    </source>
</evidence>
<organism evidence="2 4">
    <name type="scientific">Candidatus Chlorohelix allophototropha</name>
    <dbReference type="NCBI Taxonomy" id="3003348"/>
    <lineage>
        <taxon>Bacteria</taxon>
        <taxon>Bacillati</taxon>
        <taxon>Chloroflexota</taxon>
        <taxon>Chloroflexia</taxon>
        <taxon>Candidatus Chloroheliales</taxon>
        <taxon>Candidatus Chloroheliaceae</taxon>
        <taxon>Candidatus Chlorohelix</taxon>
    </lineage>
</organism>
<dbReference type="GO" id="GO:0007165">
    <property type="term" value="P:signal transduction"/>
    <property type="evidence" value="ECO:0007669"/>
    <property type="project" value="InterPro"/>
</dbReference>
<sequence>MENINNEPQAQLVLLNSLLKGQVESLLTHTDTLMQRNNLLENYVSLLTEFINNQLGIKPPDIPIAFPSRQPEILIIYSQKDDGHWLERLKTHLDSLNPKAQIRYWDDEKPKLIQNWRGTLAIDLKSADAIILLSSHSLMSSELMKPTDDTTTDTLPDFLNEARGKGIQTLTVLLDPVVLEDEGLNETYLVKLTAKPPKPLNKFRTKNEREAEGERIFAEIARLSQQLISTGKLPEQPPAKAAKISNLAQSARTSIFISYSHVDKQWRERIEMFLKHLSLEKEVEWWSDEKIDAGDLWRDEINQALAKTRVAIMLVSQEFLISKFINQVELPGLLNAVKAEGVALKYFLISPCTVKLTILSEYQRVNDKYLIDMSESEWRQSFNALVDELRTIFGVL</sequence>
<dbReference type="Proteomes" id="UP000521676">
    <property type="component" value="Unassembled WGS sequence"/>
</dbReference>
<dbReference type="InterPro" id="IPR000157">
    <property type="entry name" value="TIR_dom"/>
</dbReference>
<dbReference type="Gene3D" id="3.40.50.10140">
    <property type="entry name" value="Toll/interleukin-1 receptor homology (TIR) domain"/>
    <property type="match status" value="1"/>
</dbReference>
<dbReference type="Proteomes" id="UP001431572">
    <property type="component" value="Chromosome 2"/>
</dbReference>
<accession>A0A8T7M6P9</accession>
<evidence type="ECO:0000259" key="1">
    <source>
        <dbReference type="PROSITE" id="PS50104"/>
    </source>
</evidence>
<proteinExistence type="predicted"/>
<dbReference type="SUPFAM" id="SSF52200">
    <property type="entry name" value="Toll/Interleukin receptor TIR domain"/>
    <property type="match status" value="1"/>
</dbReference>
<dbReference type="InterPro" id="IPR035897">
    <property type="entry name" value="Toll_tir_struct_dom_sf"/>
</dbReference>
<dbReference type="Pfam" id="PF13676">
    <property type="entry name" value="TIR_2"/>
    <property type="match status" value="1"/>
</dbReference>
<dbReference type="AlphaFoldDB" id="A0A8T7M6P9"/>